<evidence type="ECO:0000256" key="1">
    <source>
        <dbReference type="SAM" id="MobiDB-lite"/>
    </source>
</evidence>
<evidence type="ECO:0000313" key="3">
    <source>
        <dbReference type="EMBL" id="KAK4112952.1"/>
    </source>
</evidence>
<proteinExistence type="predicted"/>
<dbReference type="InterPro" id="IPR016181">
    <property type="entry name" value="Acyl_CoA_acyltransferase"/>
</dbReference>
<reference evidence="3" key="1">
    <citation type="journal article" date="2023" name="Mol. Phylogenet. Evol.">
        <title>Genome-scale phylogeny and comparative genomics of the fungal order Sordariales.</title>
        <authorList>
            <person name="Hensen N."/>
            <person name="Bonometti L."/>
            <person name="Westerberg I."/>
            <person name="Brannstrom I.O."/>
            <person name="Guillou S."/>
            <person name="Cros-Aarteil S."/>
            <person name="Calhoun S."/>
            <person name="Haridas S."/>
            <person name="Kuo A."/>
            <person name="Mondo S."/>
            <person name="Pangilinan J."/>
            <person name="Riley R."/>
            <person name="LaButti K."/>
            <person name="Andreopoulos B."/>
            <person name="Lipzen A."/>
            <person name="Chen C."/>
            <person name="Yan M."/>
            <person name="Daum C."/>
            <person name="Ng V."/>
            <person name="Clum A."/>
            <person name="Steindorff A."/>
            <person name="Ohm R.A."/>
            <person name="Martin F."/>
            <person name="Silar P."/>
            <person name="Natvig D.O."/>
            <person name="Lalanne C."/>
            <person name="Gautier V."/>
            <person name="Ament-Velasquez S.L."/>
            <person name="Kruys A."/>
            <person name="Hutchinson M.I."/>
            <person name="Powell A.J."/>
            <person name="Barry K."/>
            <person name="Miller A.N."/>
            <person name="Grigoriev I.V."/>
            <person name="Debuchy R."/>
            <person name="Gladieux P."/>
            <person name="Hiltunen Thoren M."/>
            <person name="Johannesson H."/>
        </authorList>
    </citation>
    <scope>NUCLEOTIDE SEQUENCE</scope>
    <source>
        <strain evidence="3">CBS 508.74</strain>
    </source>
</reference>
<feature type="domain" description="N-acetyltransferase" evidence="2">
    <location>
        <begin position="178"/>
        <end position="260"/>
    </location>
</feature>
<dbReference type="GO" id="GO:0016747">
    <property type="term" value="F:acyltransferase activity, transferring groups other than amino-acyl groups"/>
    <property type="evidence" value="ECO:0007669"/>
    <property type="project" value="InterPro"/>
</dbReference>
<dbReference type="PROSITE" id="PS51186">
    <property type="entry name" value="GNAT"/>
    <property type="match status" value="1"/>
</dbReference>
<keyword evidence="4" id="KW-1185">Reference proteome</keyword>
<sequence length="260" mass="28182">MAFIRPFKPEDTEACKHICRATLPPSLAASPAAVKLAPYLWTLQFTHLFPEHCFVLDDGEGTAVGYVLGAPDVFALQREYPRYIAEVLAVDDGGVPVPRGFARREPWTVTTTTGAEGSNGRGGGGGGEENGAGQSQTTCAKEEVVNGACLAQLAYKVEWLIGLDSGDGDGAVEGKEEMVRGWRAMMHIDLLEGYQGKGWGRQMIERFVESVRRSGCDYGRGIQIGVAGENDKVVGFYEKVGFRVYPGGEKEGNVWMVRDL</sequence>
<dbReference type="Proteomes" id="UP001302812">
    <property type="component" value="Unassembled WGS sequence"/>
</dbReference>
<dbReference type="RefSeq" id="XP_064670522.1">
    <property type="nucleotide sequence ID" value="XM_064818807.1"/>
</dbReference>
<name>A0AAN6TEI8_9PEZI</name>
<dbReference type="PANTHER" id="PTHR43617">
    <property type="entry name" value="L-AMINO ACID N-ACETYLTRANSFERASE"/>
    <property type="match status" value="1"/>
</dbReference>
<dbReference type="Pfam" id="PF00583">
    <property type="entry name" value="Acetyltransf_1"/>
    <property type="match status" value="1"/>
</dbReference>
<dbReference type="InterPro" id="IPR000182">
    <property type="entry name" value="GNAT_dom"/>
</dbReference>
<dbReference type="SUPFAM" id="SSF55729">
    <property type="entry name" value="Acyl-CoA N-acyltransferases (Nat)"/>
    <property type="match status" value="1"/>
</dbReference>
<reference evidence="3" key="2">
    <citation type="submission" date="2023-05" db="EMBL/GenBank/DDBJ databases">
        <authorList>
            <consortium name="Lawrence Berkeley National Laboratory"/>
            <person name="Steindorff A."/>
            <person name="Hensen N."/>
            <person name="Bonometti L."/>
            <person name="Westerberg I."/>
            <person name="Brannstrom I.O."/>
            <person name="Guillou S."/>
            <person name="Cros-Aarteil S."/>
            <person name="Calhoun S."/>
            <person name="Haridas S."/>
            <person name="Kuo A."/>
            <person name="Mondo S."/>
            <person name="Pangilinan J."/>
            <person name="Riley R."/>
            <person name="Labutti K."/>
            <person name="Andreopoulos B."/>
            <person name="Lipzen A."/>
            <person name="Chen C."/>
            <person name="Yanf M."/>
            <person name="Daum C."/>
            <person name="Ng V."/>
            <person name="Clum A."/>
            <person name="Ohm R."/>
            <person name="Martin F."/>
            <person name="Silar P."/>
            <person name="Natvig D."/>
            <person name="Lalanne C."/>
            <person name="Gautier V."/>
            <person name="Ament-Velasquez S.L."/>
            <person name="Kruys A."/>
            <person name="Hutchinson M.I."/>
            <person name="Powell A.J."/>
            <person name="Barry K."/>
            <person name="Miller A.N."/>
            <person name="Grigoriev I.V."/>
            <person name="Debuchy R."/>
            <person name="Gladieux P."/>
            <person name="Thoren M.H."/>
            <person name="Johannesson H."/>
        </authorList>
    </citation>
    <scope>NUCLEOTIDE SEQUENCE</scope>
    <source>
        <strain evidence="3">CBS 508.74</strain>
    </source>
</reference>
<feature type="region of interest" description="Disordered" evidence="1">
    <location>
        <begin position="107"/>
        <end position="135"/>
    </location>
</feature>
<dbReference type="PANTHER" id="PTHR43617:SF20">
    <property type="entry name" value="N-ALPHA-ACETYLTRANSFERASE RIMI"/>
    <property type="match status" value="1"/>
</dbReference>
<dbReference type="EMBL" id="MU853341">
    <property type="protein sequence ID" value="KAK4112952.1"/>
    <property type="molecule type" value="Genomic_DNA"/>
</dbReference>
<dbReference type="GeneID" id="89942933"/>
<evidence type="ECO:0000259" key="2">
    <source>
        <dbReference type="PROSITE" id="PS51186"/>
    </source>
</evidence>
<protein>
    <submittedName>
        <fullName evidence="3">Acyl-CoA N-acyltransferase</fullName>
    </submittedName>
</protein>
<gene>
    <name evidence="3" type="ORF">N656DRAFT_836920</name>
</gene>
<comment type="caution">
    <text evidence="3">The sequence shown here is derived from an EMBL/GenBank/DDBJ whole genome shotgun (WGS) entry which is preliminary data.</text>
</comment>
<organism evidence="3 4">
    <name type="scientific">Canariomyces notabilis</name>
    <dbReference type="NCBI Taxonomy" id="2074819"/>
    <lineage>
        <taxon>Eukaryota</taxon>
        <taxon>Fungi</taxon>
        <taxon>Dikarya</taxon>
        <taxon>Ascomycota</taxon>
        <taxon>Pezizomycotina</taxon>
        <taxon>Sordariomycetes</taxon>
        <taxon>Sordariomycetidae</taxon>
        <taxon>Sordariales</taxon>
        <taxon>Chaetomiaceae</taxon>
        <taxon>Canariomyces</taxon>
    </lineage>
</organism>
<accession>A0AAN6TEI8</accession>
<feature type="compositionally biased region" description="Gly residues" evidence="1">
    <location>
        <begin position="117"/>
        <end position="130"/>
    </location>
</feature>
<dbReference type="Gene3D" id="3.40.630.30">
    <property type="match status" value="1"/>
</dbReference>
<evidence type="ECO:0000313" key="4">
    <source>
        <dbReference type="Proteomes" id="UP001302812"/>
    </source>
</evidence>
<dbReference type="AlphaFoldDB" id="A0AAN6TEI8"/>
<dbReference type="InterPro" id="IPR050276">
    <property type="entry name" value="MshD_Acetyltransferase"/>
</dbReference>